<comment type="caution">
    <text evidence="1">The sequence shown here is derived from an EMBL/GenBank/DDBJ whole genome shotgun (WGS) entry which is preliminary data.</text>
</comment>
<organism evidence="1 2">
    <name type="scientific">Carnegiea gigantea</name>
    <dbReference type="NCBI Taxonomy" id="171969"/>
    <lineage>
        <taxon>Eukaryota</taxon>
        <taxon>Viridiplantae</taxon>
        <taxon>Streptophyta</taxon>
        <taxon>Embryophyta</taxon>
        <taxon>Tracheophyta</taxon>
        <taxon>Spermatophyta</taxon>
        <taxon>Magnoliopsida</taxon>
        <taxon>eudicotyledons</taxon>
        <taxon>Gunneridae</taxon>
        <taxon>Pentapetalae</taxon>
        <taxon>Caryophyllales</taxon>
        <taxon>Cactineae</taxon>
        <taxon>Cactaceae</taxon>
        <taxon>Cactoideae</taxon>
        <taxon>Echinocereeae</taxon>
        <taxon>Carnegiea</taxon>
    </lineage>
</organism>
<evidence type="ECO:0000313" key="1">
    <source>
        <dbReference type="EMBL" id="KAJ8429141.1"/>
    </source>
</evidence>
<dbReference type="Proteomes" id="UP001153076">
    <property type="component" value="Unassembled WGS sequence"/>
</dbReference>
<proteinExistence type="predicted"/>
<gene>
    <name evidence="1" type="ORF">Cgig2_010007</name>
</gene>
<name>A0A9Q1JQI8_9CARY</name>
<dbReference type="OrthoDB" id="2423701at2759"/>
<dbReference type="AlphaFoldDB" id="A0A9Q1JQI8"/>
<reference evidence="1" key="1">
    <citation type="submission" date="2022-04" db="EMBL/GenBank/DDBJ databases">
        <title>Carnegiea gigantea Genome sequencing and assembly v2.</title>
        <authorList>
            <person name="Copetti D."/>
            <person name="Sanderson M.J."/>
            <person name="Burquez A."/>
            <person name="Wojciechowski M.F."/>
        </authorList>
    </citation>
    <scope>NUCLEOTIDE SEQUENCE</scope>
    <source>
        <strain evidence="1">SGP5-SGP5p</strain>
        <tissue evidence="1">Aerial part</tissue>
    </source>
</reference>
<accession>A0A9Q1JQI8</accession>
<protein>
    <submittedName>
        <fullName evidence="1">Uncharacterized protein</fullName>
    </submittedName>
</protein>
<keyword evidence="2" id="KW-1185">Reference proteome</keyword>
<dbReference type="EMBL" id="JAKOGI010000929">
    <property type="protein sequence ID" value="KAJ8429141.1"/>
    <property type="molecule type" value="Genomic_DNA"/>
</dbReference>
<sequence>MDGIIGNERAPLSNSKECDFGLYYVRSSSFLSFNTIPSSNLTSILREEDMCKDHGNSFNAKVLKKVDTEHKGGERYPVDTEFYPALHKLLREQKRNHKTRNICNGCLNGFWKTSISSSNSTRYIYHGLGEAGSDPPYPSEANLAKLFPCVYTRRPNSDCRGDFLTLVSYAGLGTTKLLLPKVRYIFRDGRYVSIRVGNFCEDSGGLLANRAQVFQSLTVLHSIIDIYKLNTVEISWLSSKIKEVFSTAEIIAKAKEMVDDEHVKTSSEQTHSSKIASIKNDLNRLRRRWSSLKRTWLKLNFQGSKNWKRKKTILGN</sequence>
<evidence type="ECO:0000313" key="2">
    <source>
        <dbReference type="Proteomes" id="UP001153076"/>
    </source>
</evidence>